<feature type="region of interest" description="Disordered" evidence="1">
    <location>
        <begin position="1"/>
        <end position="28"/>
    </location>
</feature>
<proteinExistence type="predicted"/>
<gene>
    <name evidence="3" type="ORF">HAP48_049130</name>
</gene>
<protein>
    <submittedName>
        <fullName evidence="3">Helix-turn-helix domain-containing protein</fullName>
    </submittedName>
</protein>
<reference evidence="3" key="1">
    <citation type="submission" date="2020-06" db="EMBL/GenBank/DDBJ databases">
        <title>Whole Genome Sequence of Bradyrhizobium sp. Strain 1S1.</title>
        <authorList>
            <person name="Bromfield E.S.P."/>
            <person name="Cloutier S."/>
        </authorList>
    </citation>
    <scope>NUCLEOTIDE SEQUENCE [LARGE SCALE GENOMIC DNA]</scope>
    <source>
        <strain evidence="3">1S1</strain>
    </source>
</reference>
<dbReference type="AlphaFoldDB" id="A0A973WAG6"/>
<evidence type="ECO:0000313" key="3">
    <source>
        <dbReference type="EMBL" id="NVI50587.1"/>
    </source>
</evidence>
<organism evidence="3">
    <name type="scientific">Bradyrhizobium septentrionale</name>
    <dbReference type="NCBI Taxonomy" id="1404411"/>
    <lineage>
        <taxon>Bacteria</taxon>
        <taxon>Pseudomonadati</taxon>
        <taxon>Pseudomonadota</taxon>
        <taxon>Alphaproteobacteria</taxon>
        <taxon>Hyphomicrobiales</taxon>
        <taxon>Nitrobacteraceae</taxon>
        <taxon>Bradyrhizobium</taxon>
    </lineage>
</organism>
<evidence type="ECO:0000256" key="1">
    <source>
        <dbReference type="SAM" id="MobiDB-lite"/>
    </source>
</evidence>
<dbReference type="InterPro" id="IPR041657">
    <property type="entry name" value="HTH_17"/>
</dbReference>
<dbReference type="Pfam" id="PF12728">
    <property type="entry name" value="HTH_17"/>
    <property type="match status" value="1"/>
</dbReference>
<name>A0A973WAG6_9BRAD</name>
<dbReference type="RefSeq" id="WP_166217608.1">
    <property type="nucleotide sequence ID" value="NZ_CP088284.1"/>
</dbReference>
<comment type="caution">
    <text evidence="3">The sequence shown here is derived from an EMBL/GenBank/DDBJ whole genome shotgun (WGS) entry which is preliminary data.</text>
</comment>
<sequence length="101" mass="11316">MNVVRKLGRDKRSASSGTANVNPRRDARTVGIEHRNAKRALTIAEFCARYSIGRTHAYAEIGARYLPAIKVGRRTLIRVEDAEAWLASRPSLQNRQQGRGE</sequence>
<dbReference type="EMBL" id="JAAOLE020000002">
    <property type="protein sequence ID" value="NVI50587.1"/>
    <property type="molecule type" value="Genomic_DNA"/>
</dbReference>
<evidence type="ECO:0000259" key="2">
    <source>
        <dbReference type="Pfam" id="PF12728"/>
    </source>
</evidence>
<feature type="domain" description="Helix-turn-helix" evidence="2">
    <location>
        <begin position="41"/>
        <end position="89"/>
    </location>
</feature>
<accession>A0A973WAG6</accession>